<feature type="compositionally biased region" description="Polar residues" evidence="2">
    <location>
        <begin position="77"/>
        <end position="89"/>
    </location>
</feature>
<sequence>MASREELKLHRHQLYCSVADACQQGKINGSASALLSQLQAVLEAESCLSCIEEDSNAGPEGNNSTCQGQPQRPPSKQLRQQNKQRQTPVATPASKHTPAASAASSAVQLLKDELAQKLHAAVQRASPGVKAGAAASALVADLAAAQQAQAQLEDRLLAAQAALLQQKQQHKHDVNTWRLAAEQAADLAEAANQRAASCECKLADSAQQLAAQARATLKLGEELRQARGQLDGRWAG</sequence>
<feature type="coiled-coil region" evidence="1">
    <location>
        <begin position="135"/>
        <end position="169"/>
    </location>
</feature>
<feature type="compositionally biased region" description="Low complexity" evidence="2">
    <location>
        <begin position="90"/>
        <end position="105"/>
    </location>
</feature>
<keyword evidence="4" id="KW-1185">Reference proteome</keyword>
<evidence type="ECO:0000256" key="2">
    <source>
        <dbReference type="SAM" id="MobiDB-lite"/>
    </source>
</evidence>
<dbReference type="Proteomes" id="UP001244341">
    <property type="component" value="Chromosome 9b"/>
</dbReference>
<gene>
    <name evidence="3" type="ORF">OEZ85_009664</name>
</gene>
<evidence type="ECO:0000313" key="4">
    <source>
        <dbReference type="Proteomes" id="UP001244341"/>
    </source>
</evidence>
<keyword evidence="1" id="KW-0175">Coiled coil</keyword>
<evidence type="ECO:0000256" key="1">
    <source>
        <dbReference type="SAM" id="Coils"/>
    </source>
</evidence>
<evidence type="ECO:0000313" key="3">
    <source>
        <dbReference type="EMBL" id="WIA18191.1"/>
    </source>
</evidence>
<accession>A0ABY8U9Q2</accession>
<organism evidence="3 4">
    <name type="scientific">Tetradesmus obliquus</name>
    <name type="common">Green alga</name>
    <name type="synonym">Acutodesmus obliquus</name>
    <dbReference type="NCBI Taxonomy" id="3088"/>
    <lineage>
        <taxon>Eukaryota</taxon>
        <taxon>Viridiplantae</taxon>
        <taxon>Chlorophyta</taxon>
        <taxon>core chlorophytes</taxon>
        <taxon>Chlorophyceae</taxon>
        <taxon>CS clade</taxon>
        <taxon>Sphaeropleales</taxon>
        <taxon>Scenedesmaceae</taxon>
        <taxon>Tetradesmus</taxon>
    </lineage>
</organism>
<feature type="compositionally biased region" description="Polar residues" evidence="2">
    <location>
        <begin position="61"/>
        <end position="70"/>
    </location>
</feature>
<feature type="region of interest" description="Disordered" evidence="2">
    <location>
        <begin position="54"/>
        <end position="105"/>
    </location>
</feature>
<name>A0ABY8U9Q2_TETOB</name>
<dbReference type="EMBL" id="CP126216">
    <property type="protein sequence ID" value="WIA18191.1"/>
    <property type="molecule type" value="Genomic_DNA"/>
</dbReference>
<proteinExistence type="predicted"/>
<protein>
    <submittedName>
        <fullName evidence="3">Uncharacterized protein</fullName>
    </submittedName>
</protein>
<reference evidence="3 4" key="1">
    <citation type="submission" date="2023-05" db="EMBL/GenBank/DDBJ databases">
        <title>A 100% complete, gapless, phased diploid assembly of the Scenedesmus obliquus UTEX 3031 genome.</title>
        <authorList>
            <person name="Biondi T.C."/>
            <person name="Hanschen E.R."/>
            <person name="Kwon T."/>
            <person name="Eng W."/>
            <person name="Kruse C.P.S."/>
            <person name="Koehler S.I."/>
            <person name="Kunde Y."/>
            <person name="Gleasner C.D."/>
            <person name="You Mak K.T."/>
            <person name="Polle J."/>
            <person name="Hovde B.T."/>
            <person name="Starkenburg S.R."/>
        </authorList>
    </citation>
    <scope>NUCLEOTIDE SEQUENCE [LARGE SCALE GENOMIC DNA]</scope>
    <source>
        <strain evidence="3 4">DOE0152z</strain>
    </source>
</reference>